<protein>
    <submittedName>
        <fullName evidence="2">MarR family transcriptional regulator</fullName>
    </submittedName>
</protein>
<dbReference type="PANTHER" id="PTHR33164">
    <property type="entry name" value="TRANSCRIPTIONAL REGULATOR, MARR FAMILY"/>
    <property type="match status" value="1"/>
</dbReference>
<gene>
    <name evidence="2" type="ORF">CKO28_17270</name>
</gene>
<sequence>MSETFDAISEPLPRRVQAGLSKIAMVMRHEAWAQDGTRGLTPTQAQVLALLQARGAMRLSAIAAELAVKQPTASDAVTALTRKGLVEKQSVPDDGRARSIRLTEAGAAAAAGRTEWPDLLRTVVADLPEAEQAALLKTLTRMIRNLQQQGAIPVQRMCVNCRYFRPNAHAEAHTPHHCAYVDAPFGDRHLRLDCPEHAEADAALASANWQRFTTSPHTQEPGS</sequence>
<proteinExistence type="predicted"/>
<dbReference type="InterPro" id="IPR036388">
    <property type="entry name" value="WH-like_DNA-bd_sf"/>
</dbReference>
<dbReference type="EMBL" id="NRRL01000062">
    <property type="protein sequence ID" value="MBK1669790.1"/>
    <property type="molecule type" value="Genomic_DNA"/>
</dbReference>
<evidence type="ECO:0000259" key="1">
    <source>
        <dbReference type="PROSITE" id="PS50995"/>
    </source>
</evidence>
<dbReference type="RefSeq" id="WP_200342132.1">
    <property type="nucleotide sequence ID" value="NZ_NRRL01000062.1"/>
</dbReference>
<dbReference type="Pfam" id="PF12802">
    <property type="entry name" value="MarR_2"/>
    <property type="match status" value="1"/>
</dbReference>
<feature type="domain" description="HTH marR-type" evidence="1">
    <location>
        <begin position="1"/>
        <end position="144"/>
    </location>
</feature>
<keyword evidence="3" id="KW-1185">Reference proteome</keyword>
<name>A0ABS1DH41_9PROT</name>
<dbReference type="InterPro" id="IPR039422">
    <property type="entry name" value="MarR/SlyA-like"/>
</dbReference>
<dbReference type="PROSITE" id="PS50995">
    <property type="entry name" value="HTH_MARR_2"/>
    <property type="match status" value="1"/>
</dbReference>
<dbReference type="SMART" id="SM00347">
    <property type="entry name" value="HTH_MARR"/>
    <property type="match status" value="1"/>
</dbReference>
<evidence type="ECO:0000313" key="2">
    <source>
        <dbReference type="EMBL" id="MBK1669790.1"/>
    </source>
</evidence>
<dbReference type="PANTHER" id="PTHR33164:SF43">
    <property type="entry name" value="HTH-TYPE TRANSCRIPTIONAL REPRESSOR YETL"/>
    <property type="match status" value="1"/>
</dbReference>
<dbReference type="InterPro" id="IPR000835">
    <property type="entry name" value="HTH_MarR-typ"/>
</dbReference>
<comment type="caution">
    <text evidence="2">The sequence shown here is derived from an EMBL/GenBank/DDBJ whole genome shotgun (WGS) entry which is preliminary data.</text>
</comment>
<reference evidence="2 3" key="1">
    <citation type="journal article" date="2020" name="Microorganisms">
        <title>Osmotic Adaptation and Compatible Solute Biosynthesis of Phototrophic Bacteria as Revealed from Genome Analyses.</title>
        <authorList>
            <person name="Imhoff J.F."/>
            <person name="Rahn T."/>
            <person name="Kunzel S."/>
            <person name="Keller A."/>
            <person name="Neulinger S.C."/>
        </authorList>
    </citation>
    <scope>NUCLEOTIDE SEQUENCE [LARGE SCALE GENOMIC DNA]</scope>
    <source>
        <strain evidence="2 3">DSM 9895</strain>
    </source>
</reference>
<accession>A0ABS1DH41</accession>
<dbReference type="Proteomes" id="UP001296873">
    <property type="component" value="Unassembled WGS sequence"/>
</dbReference>
<evidence type="ECO:0000313" key="3">
    <source>
        <dbReference type="Proteomes" id="UP001296873"/>
    </source>
</evidence>
<dbReference type="InterPro" id="IPR036390">
    <property type="entry name" value="WH_DNA-bd_sf"/>
</dbReference>
<dbReference type="SUPFAM" id="SSF46785">
    <property type="entry name" value="Winged helix' DNA-binding domain"/>
    <property type="match status" value="1"/>
</dbReference>
<organism evidence="2 3">
    <name type="scientific">Rhodovibrio sodomensis</name>
    <dbReference type="NCBI Taxonomy" id="1088"/>
    <lineage>
        <taxon>Bacteria</taxon>
        <taxon>Pseudomonadati</taxon>
        <taxon>Pseudomonadota</taxon>
        <taxon>Alphaproteobacteria</taxon>
        <taxon>Rhodospirillales</taxon>
        <taxon>Rhodovibrionaceae</taxon>
        <taxon>Rhodovibrio</taxon>
    </lineage>
</organism>
<dbReference type="Gene3D" id="1.10.10.10">
    <property type="entry name" value="Winged helix-like DNA-binding domain superfamily/Winged helix DNA-binding domain"/>
    <property type="match status" value="1"/>
</dbReference>